<dbReference type="CDD" id="cd03144">
    <property type="entry name" value="GATase1_ScBLP_like"/>
    <property type="match status" value="1"/>
</dbReference>
<dbReference type="PANTHER" id="PTHR12835">
    <property type="entry name" value="BIOTIN PROTEIN LIGASE"/>
    <property type="match status" value="1"/>
</dbReference>
<dbReference type="Pfam" id="PF02237">
    <property type="entry name" value="BPL_C"/>
    <property type="match status" value="1"/>
</dbReference>
<dbReference type="InterPro" id="IPR003142">
    <property type="entry name" value="BPL_C"/>
</dbReference>
<dbReference type="Gene3D" id="3.30.930.10">
    <property type="entry name" value="Bira Bifunctional Protein, Domain 2"/>
    <property type="match status" value="1"/>
</dbReference>
<dbReference type="InterPro" id="IPR004143">
    <property type="entry name" value="BPL_LPL_catalytic"/>
</dbReference>
<dbReference type="InterPro" id="IPR045864">
    <property type="entry name" value="aa-tRNA-synth_II/BPL/LPL"/>
</dbReference>
<dbReference type="Gene3D" id="3.40.50.880">
    <property type="match status" value="1"/>
</dbReference>
<gene>
    <name evidence="5" type="ORF">CLAFUR5_10752</name>
</gene>
<evidence type="ECO:0000256" key="3">
    <source>
        <dbReference type="SAM" id="MobiDB-lite"/>
    </source>
</evidence>
<evidence type="ECO:0000313" key="5">
    <source>
        <dbReference type="EMBL" id="UJO20096.1"/>
    </source>
</evidence>
<dbReference type="OrthoDB" id="10250105at2759"/>
<dbReference type="InterPro" id="IPR004408">
    <property type="entry name" value="Biotin_CoA_COase_ligase"/>
</dbReference>
<dbReference type="Pfam" id="PF03099">
    <property type="entry name" value="BPL_LplA_LipB"/>
    <property type="match status" value="1"/>
</dbReference>
<dbReference type="InterPro" id="IPR029062">
    <property type="entry name" value="Class_I_gatase-like"/>
</dbReference>
<proteinExistence type="inferred from homology"/>
<dbReference type="AlphaFoldDB" id="A0A9Q8URU7"/>
<keyword evidence="6" id="KW-1185">Reference proteome</keyword>
<dbReference type="Proteomes" id="UP000756132">
    <property type="component" value="Chromosome 7"/>
</dbReference>
<name>A0A9Q8URU7_PASFU</name>
<dbReference type="GeneID" id="71990630"/>
<dbReference type="KEGG" id="ffu:CLAFUR5_10752"/>
<evidence type="ECO:0000259" key="4">
    <source>
        <dbReference type="PROSITE" id="PS51733"/>
    </source>
</evidence>
<feature type="compositionally biased region" description="Basic and acidic residues" evidence="3">
    <location>
        <begin position="370"/>
        <end position="385"/>
    </location>
</feature>
<accession>A0A9Q8URU7</accession>
<evidence type="ECO:0000256" key="2">
    <source>
        <dbReference type="ARBA" id="ARBA00022598"/>
    </source>
</evidence>
<reference evidence="5" key="1">
    <citation type="submission" date="2021-12" db="EMBL/GenBank/DDBJ databases">
        <authorList>
            <person name="Zaccaron A."/>
            <person name="Stergiopoulos I."/>
        </authorList>
    </citation>
    <scope>NUCLEOTIDE SEQUENCE</scope>
    <source>
        <strain evidence="5">Race5_Kim</strain>
    </source>
</reference>
<evidence type="ECO:0000256" key="1">
    <source>
        <dbReference type="ARBA" id="ARBA00009934"/>
    </source>
</evidence>
<dbReference type="NCBIfam" id="TIGR00121">
    <property type="entry name" value="birA_ligase"/>
    <property type="match status" value="1"/>
</dbReference>
<dbReference type="PROSITE" id="PS51733">
    <property type="entry name" value="BPL_LPL_CATALYTIC"/>
    <property type="match status" value="1"/>
</dbReference>
<comment type="similarity">
    <text evidence="1">Belongs to the biotin--protein ligase family.</text>
</comment>
<dbReference type="GO" id="GO:0005737">
    <property type="term" value="C:cytoplasm"/>
    <property type="evidence" value="ECO:0007669"/>
    <property type="project" value="TreeGrafter"/>
</dbReference>
<sequence>MSSQKRVNVLIYAGAGASLSSVRHATWSLRRLLGPHYSIQAISADQILKEPWPNTCALLVFPGGADTGYCRALDGAGNRRIKQYVRMGGKYLGLCAGGYYGSSKCEFEVGKKGMEVVGDRDLAFFPGTCRGLAFPGFVYQSEAGARAVELSISETAFPHTVLDDFISYYNGGGVFVDAEKYAEQGVEVLAQYHEELNVEGGEAKAAVVYCKVGEGAAILTGPHPEFAGNNLNRTEESNPNYASLVDTLLADDEKRTEFMKASLKRLGLEVSEDTLAVPSLSRLHLSAAQPGQIEELLQSWQKAGLVSSEHDGDFIGGEQDTFKVEKDDSWNMANMKDALPSPVKKAADVLMDAVSTPSKAKPRPSATTQESDRAQADPSPDRPLDYDALTKGMTLHVKSLPDLKATPHFSHHQFFHHLKTIQAKQPGISGDFGRILMYGEVVTSTQTLLEKNTTLLSHLPIGTTCTATTQISGRGRGTNVWVSPPGTLVFSTVMKHSMSNKAAQVVFVQYIAALAIVAGIQNYGSGYEKLPIRLKWPNDIYALKPTSDPSREEYVKIGGILVNSSYSGGDYTLIVGIGLNLDNAAPTTSINQLAAKQSLEPLTPEPLLASILTQFEMLFAKFCVNGFDQRFESQYYESWLHTDQLVTLEMEGNVKARIKGITSDYGLLVAEEEGGAGKRFMLQSDGNSFDFFRGLVRVKG</sequence>
<dbReference type="CDD" id="cd16442">
    <property type="entry name" value="BPL"/>
    <property type="match status" value="1"/>
</dbReference>
<dbReference type="Pfam" id="PF09825">
    <property type="entry name" value="BPL_N"/>
    <property type="match status" value="1"/>
</dbReference>
<keyword evidence="2 5" id="KW-0436">Ligase</keyword>
<dbReference type="SUPFAM" id="SSF52317">
    <property type="entry name" value="Class I glutamine amidotransferase-like"/>
    <property type="match status" value="1"/>
</dbReference>
<feature type="region of interest" description="Disordered" evidence="3">
    <location>
        <begin position="354"/>
        <end position="386"/>
    </location>
</feature>
<reference evidence="5" key="2">
    <citation type="journal article" date="2022" name="Microb. Genom.">
        <title>A chromosome-scale genome assembly of the tomato pathogen Cladosporium fulvum reveals a compartmentalized genome architecture and the presence of a dispensable chromosome.</title>
        <authorList>
            <person name="Zaccaron A.Z."/>
            <person name="Chen L.H."/>
            <person name="Samaras A."/>
            <person name="Stergiopoulos I."/>
        </authorList>
    </citation>
    <scope>NUCLEOTIDE SEQUENCE</scope>
    <source>
        <strain evidence="5">Race5_Kim</strain>
    </source>
</reference>
<dbReference type="EMBL" id="CP090169">
    <property type="protein sequence ID" value="UJO20096.1"/>
    <property type="molecule type" value="Genomic_DNA"/>
</dbReference>
<dbReference type="InterPro" id="IPR019197">
    <property type="entry name" value="Biotin-prot_ligase_N"/>
</dbReference>
<organism evidence="5 6">
    <name type="scientific">Passalora fulva</name>
    <name type="common">Tomato leaf mold</name>
    <name type="synonym">Cladosporium fulvum</name>
    <dbReference type="NCBI Taxonomy" id="5499"/>
    <lineage>
        <taxon>Eukaryota</taxon>
        <taxon>Fungi</taxon>
        <taxon>Dikarya</taxon>
        <taxon>Ascomycota</taxon>
        <taxon>Pezizomycotina</taxon>
        <taxon>Dothideomycetes</taxon>
        <taxon>Dothideomycetidae</taxon>
        <taxon>Mycosphaerellales</taxon>
        <taxon>Mycosphaerellaceae</taxon>
        <taxon>Fulvia</taxon>
    </lineage>
</organism>
<evidence type="ECO:0000313" key="6">
    <source>
        <dbReference type="Proteomes" id="UP000756132"/>
    </source>
</evidence>
<dbReference type="GO" id="GO:0004077">
    <property type="term" value="F:biotin--[biotin carboxyl-carrier protein] ligase activity"/>
    <property type="evidence" value="ECO:0007669"/>
    <property type="project" value="InterPro"/>
</dbReference>
<dbReference type="PANTHER" id="PTHR12835:SF5">
    <property type="entry name" value="BIOTIN--PROTEIN LIGASE"/>
    <property type="match status" value="1"/>
</dbReference>
<feature type="domain" description="BPL/LPL catalytic" evidence="4">
    <location>
        <begin position="427"/>
        <end position="623"/>
    </location>
</feature>
<dbReference type="SUPFAM" id="SSF55681">
    <property type="entry name" value="Class II aaRS and biotin synthetases"/>
    <property type="match status" value="1"/>
</dbReference>
<dbReference type="RefSeq" id="XP_047764462.1">
    <property type="nucleotide sequence ID" value="XM_047909900.1"/>
</dbReference>
<protein>
    <submittedName>
        <fullName evidence="5">Biotin--protein ligase</fullName>
    </submittedName>
</protein>